<evidence type="ECO:0000313" key="1">
    <source>
        <dbReference type="EMBL" id="XDO02255.1"/>
    </source>
</evidence>
<accession>A0AB39JEF8</accession>
<gene>
    <name evidence="1" type="ORF">FloV-SA2_00437</name>
</gene>
<name>A0AB39JEF8_9VIRU</name>
<sequence length="148" mass="17808">MDSNQEKVLQEMIKEHNVQDNTSNIRTRRDSMKIRNDVIKIQNIKRRIKTNNPKKIKEEIDDKCPFLQTYYPSIYEKLILNEIHIKTLYLFLDELEKIENGTLNQHEASYNIGMLLKSMYIDKKIKKPKSPTYKSIDYKTYLEYSQKE</sequence>
<protein>
    <submittedName>
        <fullName evidence="1">Uncharacterized protein</fullName>
    </submittedName>
</protein>
<organism evidence="1">
    <name type="scientific">Florenciella sp. virus SA2</name>
    <dbReference type="NCBI Taxonomy" id="3240092"/>
    <lineage>
        <taxon>Viruses</taxon>
    </lineage>
</organism>
<proteinExistence type="predicted"/>
<reference evidence="1" key="1">
    <citation type="submission" date="2024-03" db="EMBL/GenBank/DDBJ databases">
        <title>Eukaryotic viruses encode the ribosomal protein eL40.</title>
        <authorList>
            <person name="Thomy J."/>
            <person name="Schvarcz C.R."/>
            <person name="McBeain K.A."/>
            <person name="Edwards K.F."/>
            <person name="Steward G.F."/>
        </authorList>
    </citation>
    <scope>NUCLEOTIDE SEQUENCE</scope>
    <source>
        <strain evidence="1">FloV-SA2</strain>
    </source>
</reference>
<dbReference type="EMBL" id="PP542043">
    <property type="protein sequence ID" value="XDO02255.1"/>
    <property type="molecule type" value="Genomic_DNA"/>
</dbReference>